<dbReference type="InterPro" id="IPR052019">
    <property type="entry name" value="F420H2_bilvrd_red/Heme_oxyg"/>
</dbReference>
<dbReference type="NCBIfam" id="TIGR03667">
    <property type="entry name" value="Rv3369"/>
    <property type="match status" value="1"/>
</dbReference>
<dbReference type="PANTHER" id="PTHR35176">
    <property type="entry name" value="HEME OXYGENASE HI_0854-RELATED"/>
    <property type="match status" value="1"/>
</dbReference>
<dbReference type="GO" id="GO:0016627">
    <property type="term" value="F:oxidoreductase activity, acting on the CH-CH group of donors"/>
    <property type="evidence" value="ECO:0007669"/>
    <property type="project" value="TreeGrafter"/>
</dbReference>
<accession>A0A1M4ELY4</accession>
<dbReference type="AlphaFoldDB" id="A0A1M4ELY4"/>
<evidence type="ECO:0000259" key="2">
    <source>
        <dbReference type="Pfam" id="PF01243"/>
    </source>
</evidence>
<evidence type="ECO:0000256" key="1">
    <source>
        <dbReference type="ARBA" id="ARBA00023002"/>
    </source>
</evidence>
<dbReference type="EMBL" id="LT559118">
    <property type="protein sequence ID" value="SBO99583.1"/>
    <property type="molecule type" value="Genomic_DNA"/>
</dbReference>
<proteinExistence type="predicted"/>
<dbReference type="PANTHER" id="PTHR35176:SF6">
    <property type="entry name" value="HEME OXYGENASE HI_0854-RELATED"/>
    <property type="match status" value="1"/>
</dbReference>
<dbReference type="SUPFAM" id="SSF50475">
    <property type="entry name" value="FMN-binding split barrel"/>
    <property type="match status" value="1"/>
</dbReference>
<gene>
    <name evidence="3" type="ORF">BN4615_P9099</name>
</gene>
<evidence type="ECO:0000313" key="3">
    <source>
        <dbReference type="EMBL" id="SBO99583.1"/>
    </source>
</evidence>
<keyword evidence="1" id="KW-0560">Oxidoreductase</keyword>
<feature type="domain" description="Pyridoxamine 5'-phosphate oxidase N-terminal" evidence="2">
    <location>
        <begin position="13"/>
        <end position="97"/>
    </location>
</feature>
<dbReference type="GO" id="GO:0070967">
    <property type="term" value="F:coenzyme F420 binding"/>
    <property type="evidence" value="ECO:0007669"/>
    <property type="project" value="TreeGrafter"/>
</dbReference>
<sequence length="139" mass="15358">MTAVIPDSAFGARVRGRLARERVIWLTTVGADGTPQPNPVWFLWEGGDSLLIYNRANARRLAHLRRGPQVSLHFDTDGAGGDVVVFKGEARILEGHLLAGGVPGYIGKYRDQIAGWGVEKFEQDYPIAMRVRLISLRGF</sequence>
<dbReference type="GO" id="GO:0005829">
    <property type="term" value="C:cytosol"/>
    <property type="evidence" value="ECO:0007669"/>
    <property type="project" value="TreeGrafter"/>
</dbReference>
<dbReference type="InterPro" id="IPR019966">
    <property type="entry name" value="F420-dep_enz_PPOX_Rv3369"/>
</dbReference>
<dbReference type="Pfam" id="PF01243">
    <property type="entry name" value="PNPOx_N"/>
    <property type="match status" value="1"/>
</dbReference>
<dbReference type="InterPro" id="IPR012349">
    <property type="entry name" value="Split_barrel_FMN-bd"/>
</dbReference>
<reference evidence="3" key="1">
    <citation type="submission" date="2016-04" db="EMBL/GenBank/DDBJ databases">
        <authorList>
            <person name="Evans L.H."/>
            <person name="Alamgir A."/>
            <person name="Owens N."/>
            <person name="Weber N.D."/>
            <person name="Virtaneva K."/>
            <person name="Barbian K."/>
            <person name="Babar A."/>
            <person name="Rosenke K."/>
        </authorList>
    </citation>
    <scope>NUCLEOTIDE SEQUENCE</scope>
    <source>
        <strain evidence="3">Nono1</strain>
    </source>
</reference>
<dbReference type="InterPro" id="IPR011576">
    <property type="entry name" value="Pyridox_Oxase_N"/>
</dbReference>
<name>A0A1M4ELY4_9ACTN</name>
<organism evidence="3">
    <name type="scientific">Nonomuraea gerenzanensis</name>
    <dbReference type="NCBI Taxonomy" id="93944"/>
    <lineage>
        <taxon>Bacteria</taxon>
        <taxon>Bacillati</taxon>
        <taxon>Actinomycetota</taxon>
        <taxon>Actinomycetes</taxon>
        <taxon>Streptosporangiales</taxon>
        <taxon>Streptosporangiaceae</taxon>
        <taxon>Nonomuraea</taxon>
    </lineage>
</organism>
<dbReference type="RefSeq" id="WP_225268243.1">
    <property type="nucleotide sequence ID" value="NZ_CP084058.1"/>
</dbReference>
<dbReference type="Gene3D" id="2.30.110.10">
    <property type="entry name" value="Electron Transport, Fmn-binding Protein, Chain A"/>
    <property type="match status" value="1"/>
</dbReference>
<protein>
    <recommendedName>
        <fullName evidence="2">Pyridoxamine 5'-phosphate oxidase N-terminal domain-containing protein</fullName>
    </recommendedName>
</protein>